<dbReference type="EMBL" id="CCMZ01000003">
    <property type="protein sequence ID" value="CDX11945.1"/>
    <property type="molecule type" value="Genomic_DNA"/>
</dbReference>
<reference evidence="2" key="1">
    <citation type="submission" date="2014-08" db="EMBL/GenBank/DDBJ databases">
        <authorList>
            <person name="Moulin L."/>
        </authorList>
    </citation>
    <scope>NUCLEOTIDE SEQUENCE [LARGE SCALE GENOMIC DNA]</scope>
</reference>
<accession>A0A090DA61</accession>
<proteinExistence type="predicted"/>
<keyword evidence="2" id="KW-1185">Reference proteome</keyword>
<evidence type="ECO:0000313" key="1">
    <source>
        <dbReference type="EMBL" id="CDX11945.1"/>
    </source>
</evidence>
<organism evidence="1 2">
    <name type="scientific">Mesorhizobium plurifarium</name>
    <dbReference type="NCBI Taxonomy" id="69974"/>
    <lineage>
        <taxon>Bacteria</taxon>
        <taxon>Pseudomonadati</taxon>
        <taxon>Pseudomonadota</taxon>
        <taxon>Alphaproteobacteria</taxon>
        <taxon>Hyphomicrobiales</taxon>
        <taxon>Phyllobacteriaceae</taxon>
        <taxon>Mesorhizobium</taxon>
    </lineage>
</organism>
<evidence type="ECO:0000313" key="2">
    <source>
        <dbReference type="Proteomes" id="UP000045285"/>
    </source>
</evidence>
<gene>
    <name evidence="1" type="ORF">MPL3356_110251</name>
</gene>
<sequence length="130" mass="14158">MRMAFAALKPDTSRYKIGHKHIWNGPEPPTSMPGRKEVSARAHFPSAMTRIHDPPRDSVSFAQATNGTVEFCCLACDSHILRFSSESPFIATRAAEVISKGPQQAHWNSTLRSAISASKAAPAQIGHFEG</sequence>
<dbReference type="AlphaFoldDB" id="A0A090DA61"/>
<protein>
    <submittedName>
        <fullName evidence="1">Uncharacterized protein</fullName>
    </submittedName>
</protein>
<name>A0A090DA61_MESPL</name>
<dbReference type="Proteomes" id="UP000045285">
    <property type="component" value="Unassembled WGS sequence"/>
</dbReference>